<dbReference type="Gene3D" id="1.10.555.10">
    <property type="entry name" value="Rho GTPase activation protein"/>
    <property type="match status" value="1"/>
</dbReference>
<dbReference type="Gene3D" id="3.30.60.20">
    <property type="match status" value="1"/>
</dbReference>
<dbReference type="GO" id="GO:0046872">
    <property type="term" value="F:metal ion binding"/>
    <property type="evidence" value="ECO:0007669"/>
    <property type="project" value="UniProtKB-KW"/>
</dbReference>
<dbReference type="Proteomes" id="UP000383932">
    <property type="component" value="Unassembled WGS sequence"/>
</dbReference>
<dbReference type="InterPro" id="IPR046349">
    <property type="entry name" value="C1-like_sf"/>
</dbReference>
<dbReference type="AlphaFoldDB" id="A0A5N5QGF9"/>
<feature type="compositionally biased region" description="Basic residues" evidence="4">
    <location>
        <begin position="10"/>
        <end position="22"/>
    </location>
</feature>
<evidence type="ECO:0000313" key="7">
    <source>
        <dbReference type="EMBL" id="KAB5590764.1"/>
    </source>
</evidence>
<dbReference type="Pfam" id="PF00620">
    <property type="entry name" value="RhoGAP"/>
    <property type="match status" value="1"/>
</dbReference>
<evidence type="ECO:0000259" key="6">
    <source>
        <dbReference type="PROSITE" id="PS50238"/>
    </source>
</evidence>
<dbReference type="Gene3D" id="3.40.50.300">
    <property type="entry name" value="P-loop containing nucleotide triphosphate hydrolases"/>
    <property type="match status" value="1"/>
</dbReference>
<protein>
    <submittedName>
        <fullName evidence="7">Rho-type GTPase-activating protein 3</fullName>
    </submittedName>
</protein>
<dbReference type="SMART" id="SM00109">
    <property type="entry name" value="C1"/>
    <property type="match status" value="1"/>
</dbReference>
<feature type="domain" description="Rho-GAP" evidence="6">
    <location>
        <begin position="663"/>
        <end position="859"/>
    </location>
</feature>
<feature type="compositionally biased region" description="Pro residues" evidence="4">
    <location>
        <begin position="103"/>
        <end position="112"/>
    </location>
</feature>
<dbReference type="InterPro" id="IPR008936">
    <property type="entry name" value="Rho_GTPase_activation_prot"/>
</dbReference>
<feature type="compositionally biased region" description="Basic and acidic residues" evidence="4">
    <location>
        <begin position="33"/>
        <end position="44"/>
    </location>
</feature>
<dbReference type="PROSITE" id="PS50081">
    <property type="entry name" value="ZF_DAG_PE_2"/>
    <property type="match status" value="1"/>
</dbReference>
<feature type="region of interest" description="Disordered" evidence="4">
    <location>
        <begin position="207"/>
        <end position="230"/>
    </location>
</feature>
<comment type="caution">
    <text evidence="7">The sequence shown here is derived from an EMBL/GenBank/DDBJ whole genome shotgun (WGS) entry which is preliminary data.</text>
</comment>
<feature type="domain" description="Phorbol-ester/DAG-type" evidence="5">
    <location>
        <begin position="593"/>
        <end position="640"/>
    </location>
</feature>
<keyword evidence="3" id="KW-0862">Zinc</keyword>
<feature type="region of interest" description="Disordered" evidence="4">
    <location>
        <begin position="460"/>
        <end position="490"/>
    </location>
</feature>
<feature type="region of interest" description="Disordered" evidence="4">
    <location>
        <begin position="1"/>
        <end position="133"/>
    </location>
</feature>
<evidence type="ECO:0000256" key="2">
    <source>
        <dbReference type="ARBA" id="ARBA00022723"/>
    </source>
</evidence>
<dbReference type="PROSITE" id="PS00479">
    <property type="entry name" value="ZF_DAG_PE_1"/>
    <property type="match status" value="1"/>
</dbReference>
<dbReference type="InterPro" id="IPR002219">
    <property type="entry name" value="PKC_DAG/PE"/>
</dbReference>
<dbReference type="EMBL" id="SSOP01000146">
    <property type="protein sequence ID" value="KAB5590764.1"/>
    <property type="molecule type" value="Genomic_DNA"/>
</dbReference>
<dbReference type="GO" id="GO:0007165">
    <property type="term" value="P:signal transduction"/>
    <property type="evidence" value="ECO:0007669"/>
    <property type="project" value="InterPro"/>
</dbReference>
<gene>
    <name evidence="7" type="ORF">CTheo_5791</name>
</gene>
<dbReference type="CDD" id="cd00159">
    <property type="entry name" value="RhoGAP"/>
    <property type="match status" value="1"/>
</dbReference>
<name>A0A5N5QGF9_9AGAM</name>
<feature type="compositionally biased region" description="Basic and acidic residues" evidence="4">
    <location>
        <begin position="165"/>
        <end position="178"/>
    </location>
</feature>
<dbReference type="FunFam" id="1.10.555.10:FF:000043">
    <property type="entry name" value="Rho GTPase activator Rga"/>
    <property type="match status" value="1"/>
</dbReference>
<dbReference type="InterPro" id="IPR027417">
    <property type="entry name" value="P-loop_NTPase"/>
</dbReference>
<keyword evidence="1" id="KW-0343">GTPase activation</keyword>
<dbReference type="Pfam" id="PF00130">
    <property type="entry name" value="C1_1"/>
    <property type="match status" value="1"/>
</dbReference>
<proteinExistence type="predicted"/>
<feature type="region of interest" description="Disordered" evidence="4">
    <location>
        <begin position="538"/>
        <end position="591"/>
    </location>
</feature>
<dbReference type="CDD" id="cd00029">
    <property type="entry name" value="C1"/>
    <property type="match status" value="1"/>
</dbReference>
<feature type="compositionally biased region" description="Low complexity" evidence="4">
    <location>
        <begin position="90"/>
        <end position="102"/>
    </location>
</feature>
<dbReference type="InterPro" id="IPR050729">
    <property type="entry name" value="Rho-GAP"/>
</dbReference>
<organism evidence="7 8">
    <name type="scientific">Ceratobasidium theobromae</name>
    <dbReference type="NCBI Taxonomy" id="1582974"/>
    <lineage>
        <taxon>Eukaryota</taxon>
        <taxon>Fungi</taxon>
        <taxon>Dikarya</taxon>
        <taxon>Basidiomycota</taxon>
        <taxon>Agaricomycotina</taxon>
        <taxon>Agaricomycetes</taxon>
        <taxon>Cantharellales</taxon>
        <taxon>Ceratobasidiaceae</taxon>
        <taxon>Ceratobasidium</taxon>
    </lineage>
</organism>
<evidence type="ECO:0000259" key="5">
    <source>
        <dbReference type="PROSITE" id="PS50081"/>
    </source>
</evidence>
<evidence type="ECO:0000256" key="4">
    <source>
        <dbReference type="SAM" id="MobiDB-lite"/>
    </source>
</evidence>
<dbReference type="SMART" id="SM00324">
    <property type="entry name" value="RhoGAP"/>
    <property type="match status" value="1"/>
</dbReference>
<keyword evidence="2" id="KW-0479">Metal-binding</keyword>
<keyword evidence="8" id="KW-1185">Reference proteome</keyword>
<dbReference type="PANTHER" id="PTHR23176">
    <property type="entry name" value="RHO/RAC/CDC GTPASE-ACTIVATING PROTEIN"/>
    <property type="match status" value="1"/>
</dbReference>
<dbReference type="SUPFAM" id="SSF48350">
    <property type="entry name" value="GTPase activation domain, GAP"/>
    <property type="match status" value="1"/>
</dbReference>
<reference evidence="7 8" key="1">
    <citation type="journal article" date="2019" name="Fungal Biol. Biotechnol.">
        <title>Draft genome sequence of fastidious pathogen Ceratobasidium theobromae, which causes vascular-streak dieback in Theobroma cacao.</title>
        <authorList>
            <person name="Ali S.S."/>
            <person name="Asman A."/>
            <person name="Shao J."/>
            <person name="Firmansyah A.P."/>
            <person name="Susilo A.W."/>
            <person name="Rosmana A."/>
            <person name="McMahon P."/>
            <person name="Junaid M."/>
            <person name="Guest D."/>
            <person name="Kheng T.Y."/>
            <person name="Meinhardt L.W."/>
            <person name="Bailey B.A."/>
        </authorList>
    </citation>
    <scope>NUCLEOTIDE SEQUENCE [LARGE SCALE GENOMIC DNA]</scope>
    <source>
        <strain evidence="7 8">CT2</strain>
    </source>
</reference>
<feature type="region of interest" description="Disordered" evidence="4">
    <location>
        <begin position="165"/>
        <end position="184"/>
    </location>
</feature>
<evidence type="ECO:0000256" key="1">
    <source>
        <dbReference type="ARBA" id="ARBA00022468"/>
    </source>
</evidence>
<sequence>MACHNDRVARSRRHADRKRTKRREPDSLAAPDLARRKSFDDRPKSPALSPGLQVPRDKRSSIAPRPRGNSTGTDASHGSIPVFFDDPDSRSPSPNGSSNPNPTDGPPAPPPKDASHHSVSVVRSSSSSSSSPVIESTATYGAMQLPPMRFSLGDTDFADLLKGIDPKRLSQKDPDEPRSSLSSTYISLPDLVTPDESATASILDDHDTQSTPVIRTTLAPDPPTNRDPAPAADAVLHTLRQLAESHEHGPVKLTPDFLHALTNALGTTNEKYTDLKRRYDGIKVRFAHHLFPAHTPQRTSQQFIDGLSVAQSEYDKELAARRDAEAEVTRLRVQLSGQTARLTALTAQTRIQDLVEQQLAEANATIRTILRDVAKLRTDRDMLTAEIEELAKKDGLESLESRLEALRKQYRKDLEALKLQREGLVKEITELKEHRDIFLEETTALNARNEELAELNSHIQRQLEQQPASTTTTAPLRPPLPHMSSSSTNIPTQLSLGTVPGSLKEFGVKARAPNPAPSASVSSMGTAASINSAMTTATTTSTLSVPEEKDEVKPPQSQTSVGKGGGFKWLKAKPAQSGSKPAAAPERPKGFKEHTFIQQSVLRFARCDHCGDKMWGMQMRCNNCNIACHHRCTYLIKSSCQSSFAAEEPVVDISPLAPSMFGRDLVEQVRADAKHDPGRMVPLIVDKCIRAVEASAMDYEGIYRKTGGSSLSKAITQLFERGDYDSFDLEDTDVFNDISSITSVMKTYFRQLPNPLLTFALHEQFVEAAGLRDAAAKHEALVSLVRQLPLEHYHTLRFLMLHLSRVKDCSEENLMSARNIGVVFGPTLMRSADPSREFGDMAGKALTVEWLVDNAPAVFSDPPPS</sequence>
<dbReference type="GO" id="GO:0005737">
    <property type="term" value="C:cytoplasm"/>
    <property type="evidence" value="ECO:0007669"/>
    <property type="project" value="TreeGrafter"/>
</dbReference>
<accession>A0A5N5QGF9</accession>
<evidence type="ECO:0000256" key="3">
    <source>
        <dbReference type="ARBA" id="ARBA00022833"/>
    </source>
</evidence>
<dbReference type="PROSITE" id="PS50238">
    <property type="entry name" value="RHOGAP"/>
    <property type="match status" value="1"/>
</dbReference>
<dbReference type="OrthoDB" id="79452at2759"/>
<dbReference type="InterPro" id="IPR000198">
    <property type="entry name" value="RhoGAP_dom"/>
</dbReference>
<feature type="compositionally biased region" description="Low complexity" evidence="4">
    <location>
        <begin position="117"/>
        <end position="131"/>
    </location>
</feature>
<dbReference type="GO" id="GO:0005096">
    <property type="term" value="F:GTPase activator activity"/>
    <property type="evidence" value="ECO:0007669"/>
    <property type="project" value="UniProtKB-KW"/>
</dbReference>
<dbReference type="SUPFAM" id="SSF57889">
    <property type="entry name" value="Cysteine-rich domain"/>
    <property type="match status" value="1"/>
</dbReference>
<evidence type="ECO:0000313" key="8">
    <source>
        <dbReference type="Proteomes" id="UP000383932"/>
    </source>
</evidence>
<dbReference type="PANTHER" id="PTHR23176:SF128">
    <property type="entry name" value="RHO GTPASE-ACTIVATING PROTEIN RGD1"/>
    <property type="match status" value="1"/>
</dbReference>